<dbReference type="AlphaFoldDB" id="A0AAN8PZ69"/>
<dbReference type="InterPro" id="IPR041698">
    <property type="entry name" value="Methyltransf_25"/>
</dbReference>
<dbReference type="CDD" id="cd02440">
    <property type="entry name" value="AdoMet_MTases"/>
    <property type="match status" value="1"/>
</dbReference>
<name>A0AAN8PZ69_PATCE</name>
<dbReference type="Pfam" id="PF13649">
    <property type="entry name" value="Methyltransf_25"/>
    <property type="match status" value="1"/>
</dbReference>
<protein>
    <recommendedName>
        <fullName evidence="1">Methyltransferase domain-containing protein</fullName>
    </recommendedName>
</protein>
<dbReference type="SUPFAM" id="SSF53335">
    <property type="entry name" value="S-adenosyl-L-methionine-dependent methyltransferases"/>
    <property type="match status" value="1"/>
</dbReference>
<feature type="domain" description="Methyltransferase" evidence="1">
    <location>
        <begin position="84"/>
        <end position="175"/>
    </location>
</feature>
<evidence type="ECO:0000313" key="2">
    <source>
        <dbReference type="EMBL" id="KAK6186524.1"/>
    </source>
</evidence>
<dbReference type="PANTHER" id="PTHR43591:SF101">
    <property type="entry name" value="METHYLTRANSFERASE-LIKE PROTEIN 27"/>
    <property type="match status" value="1"/>
</dbReference>
<organism evidence="2 3">
    <name type="scientific">Patella caerulea</name>
    <name type="common">Rayed Mediterranean limpet</name>
    <dbReference type="NCBI Taxonomy" id="87958"/>
    <lineage>
        <taxon>Eukaryota</taxon>
        <taxon>Metazoa</taxon>
        <taxon>Spiralia</taxon>
        <taxon>Lophotrochozoa</taxon>
        <taxon>Mollusca</taxon>
        <taxon>Gastropoda</taxon>
        <taxon>Patellogastropoda</taxon>
        <taxon>Patelloidea</taxon>
        <taxon>Patellidae</taxon>
        <taxon>Patella</taxon>
    </lineage>
</organism>
<gene>
    <name evidence="2" type="ORF">SNE40_008548</name>
</gene>
<dbReference type="EMBL" id="JAZGQO010000006">
    <property type="protein sequence ID" value="KAK6186524.1"/>
    <property type="molecule type" value="Genomic_DNA"/>
</dbReference>
<dbReference type="InterPro" id="IPR029063">
    <property type="entry name" value="SAM-dependent_MTases_sf"/>
</dbReference>
<proteinExistence type="predicted"/>
<keyword evidence="3" id="KW-1185">Reference proteome</keyword>
<evidence type="ECO:0000313" key="3">
    <source>
        <dbReference type="Proteomes" id="UP001347796"/>
    </source>
</evidence>
<accession>A0AAN8PZ69</accession>
<comment type="caution">
    <text evidence="2">The sequence shown here is derived from an EMBL/GenBank/DDBJ whole genome shotgun (WGS) entry which is preliminary data.</text>
</comment>
<evidence type="ECO:0000259" key="1">
    <source>
        <dbReference type="Pfam" id="PF13649"/>
    </source>
</evidence>
<dbReference type="PANTHER" id="PTHR43591">
    <property type="entry name" value="METHYLTRANSFERASE"/>
    <property type="match status" value="1"/>
</dbReference>
<reference evidence="2 3" key="1">
    <citation type="submission" date="2024-01" db="EMBL/GenBank/DDBJ databases">
        <title>The genome of the rayed Mediterranean limpet Patella caerulea (Linnaeus, 1758).</title>
        <authorList>
            <person name="Anh-Thu Weber A."/>
            <person name="Halstead-Nussloch G."/>
        </authorList>
    </citation>
    <scope>NUCLEOTIDE SEQUENCE [LARGE SCALE GENOMIC DNA]</scope>
    <source>
        <strain evidence="2">AATW-2023a</strain>
        <tissue evidence="2">Whole specimen</tissue>
    </source>
</reference>
<dbReference type="Gene3D" id="3.40.50.150">
    <property type="entry name" value="Vaccinia Virus protein VP39"/>
    <property type="match status" value="1"/>
</dbReference>
<dbReference type="Proteomes" id="UP001347796">
    <property type="component" value="Unassembled WGS sequence"/>
</dbReference>
<sequence length="236" mass="26759">MATEKLKEFRTTVNDEEMLRAYNANFEAHKVGITTQQSAQYYTKWARTGAYDQDILQGKIYNGPQIAGAALAKHFPSNRDDVSILDVAAGTGYVAEELLKHGFEVIDALDPSEGMLEVARTKGLYRKYICEFLTDRTAGLQEDEYDCCVVSGGMGEGHIPCSGLYEMIRVVKPGGLVCIVMREEYLSYVEDYKNKLEPLMSQLENEGKWRRLSREVIPNYSFNKNGIIFKYEKCKD</sequence>